<evidence type="ECO:0000313" key="3">
    <source>
        <dbReference type="Proteomes" id="UP000887458"/>
    </source>
</evidence>
<keyword evidence="1" id="KW-0472">Membrane</keyword>
<evidence type="ECO:0000313" key="2">
    <source>
        <dbReference type="EMBL" id="KAH9415977.1"/>
    </source>
</evidence>
<name>A0ABQ8J0F8_DERPT</name>
<feature type="transmembrane region" description="Helical" evidence="1">
    <location>
        <begin position="60"/>
        <end position="78"/>
    </location>
</feature>
<reference evidence="2 3" key="2">
    <citation type="journal article" date="2022" name="Mol. Biol. Evol.">
        <title>Comparative Genomics Reveals Insights into the Divergent Evolution of Astigmatic Mites and Household Pest Adaptations.</title>
        <authorList>
            <person name="Xiong Q."/>
            <person name="Wan A.T."/>
            <person name="Liu X."/>
            <person name="Fung C.S."/>
            <person name="Xiao X."/>
            <person name="Malainual N."/>
            <person name="Hou J."/>
            <person name="Wang L."/>
            <person name="Wang M."/>
            <person name="Yang K.Y."/>
            <person name="Cui Y."/>
            <person name="Leung E.L."/>
            <person name="Nong W."/>
            <person name="Shin S.K."/>
            <person name="Au S.W."/>
            <person name="Jeong K.Y."/>
            <person name="Chew F.T."/>
            <person name="Hui J.H."/>
            <person name="Leung T.F."/>
            <person name="Tungtrongchitr A."/>
            <person name="Zhong N."/>
            <person name="Liu Z."/>
            <person name="Tsui S.K."/>
        </authorList>
    </citation>
    <scope>NUCLEOTIDE SEQUENCE [LARGE SCALE GENOMIC DNA]</scope>
    <source>
        <strain evidence="2">Derp</strain>
    </source>
</reference>
<feature type="transmembrane region" description="Helical" evidence="1">
    <location>
        <begin position="21"/>
        <end position="40"/>
    </location>
</feature>
<dbReference type="EMBL" id="NJHN03000095">
    <property type="protein sequence ID" value="KAH9415977.1"/>
    <property type="molecule type" value="Genomic_DNA"/>
</dbReference>
<comment type="caution">
    <text evidence="2">The sequence shown here is derived from an EMBL/GenBank/DDBJ whole genome shotgun (WGS) entry which is preliminary data.</text>
</comment>
<dbReference type="Proteomes" id="UP000887458">
    <property type="component" value="Unassembled WGS sequence"/>
</dbReference>
<organism evidence="2 3">
    <name type="scientific">Dermatophagoides pteronyssinus</name>
    <name type="common">European house dust mite</name>
    <dbReference type="NCBI Taxonomy" id="6956"/>
    <lineage>
        <taxon>Eukaryota</taxon>
        <taxon>Metazoa</taxon>
        <taxon>Ecdysozoa</taxon>
        <taxon>Arthropoda</taxon>
        <taxon>Chelicerata</taxon>
        <taxon>Arachnida</taxon>
        <taxon>Acari</taxon>
        <taxon>Acariformes</taxon>
        <taxon>Sarcoptiformes</taxon>
        <taxon>Astigmata</taxon>
        <taxon>Psoroptidia</taxon>
        <taxon>Analgoidea</taxon>
        <taxon>Pyroglyphidae</taxon>
        <taxon>Dermatophagoidinae</taxon>
        <taxon>Dermatophagoides</taxon>
    </lineage>
</organism>
<sequence>MDVKFGTNLITRDMKQQQQKYLVILNFFQLRISNTIFFYARQFRARRRFTWIIMPPTGHVIEILSPATAVIFGIRLIVGRPYTLIRAVCCTVATSFIA</sequence>
<protein>
    <submittedName>
        <fullName evidence="2">Uncharacterized protein</fullName>
    </submittedName>
</protein>
<reference evidence="2 3" key="1">
    <citation type="journal article" date="2018" name="J. Allergy Clin. Immunol.">
        <title>High-quality assembly of Dermatophagoides pteronyssinus genome and transcriptome reveals a wide range of novel allergens.</title>
        <authorList>
            <person name="Liu X.Y."/>
            <person name="Yang K.Y."/>
            <person name="Wang M.Q."/>
            <person name="Kwok J.S."/>
            <person name="Zeng X."/>
            <person name="Yang Z."/>
            <person name="Xiao X.J."/>
            <person name="Lau C.P."/>
            <person name="Li Y."/>
            <person name="Huang Z.M."/>
            <person name="Ba J.G."/>
            <person name="Yim A.K."/>
            <person name="Ouyang C.Y."/>
            <person name="Ngai S.M."/>
            <person name="Chan T.F."/>
            <person name="Leung E.L."/>
            <person name="Liu L."/>
            <person name="Liu Z.G."/>
            <person name="Tsui S.K."/>
        </authorList>
    </citation>
    <scope>NUCLEOTIDE SEQUENCE [LARGE SCALE GENOMIC DNA]</scope>
    <source>
        <strain evidence="2">Derp</strain>
    </source>
</reference>
<keyword evidence="1" id="KW-0812">Transmembrane</keyword>
<gene>
    <name evidence="2" type="ORF">DERP_000472</name>
</gene>
<keyword evidence="3" id="KW-1185">Reference proteome</keyword>
<accession>A0ABQ8J0F8</accession>
<keyword evidence="1" id="KW-1133">Transmembrane helix</keyword>
<evidence type="ECO:0000256" key="1">
    <source>
        <dbReference type="SAM" id="Phobius"/>
    </source>
</evidence>
<proteinExistence type="predicted"/>